<dbReference type="Proteomes" id="UP001620514">
    <property type="component" value="Unassembled WGS sequence"/>
</dbReference>
<dbReference type="EMBL" id="JBIYDN010000013">
    <property type="protein sequence ID" value="MFK4444188.1"/>
    <property type="molecule type" value="Genomic_DNA"/>
</dbReference>
<evidence type="ECO:0000313" key="1">
    <source>
        <dbReference type="EMBL" id="MFK4444188.1"/>
    </source>
</evidence>
<comment type="caution">
    <text evidence="1">The sequence shown here is derived from an EMBL/GenBank/DDBJ whole genome shotgun (WGS) entry which is preliminary data.</text>
</comment>
<accession>A0ABW8MKH6</accession>
<organism evidence="1 2">
    <name type="scientific">Caballeronia udeis</name>
    <dbReference type="NCBI Taxonomy" id="1232866"/>
    <lineage>
        <taxon>Bacteria</taxon>
        <taxon>Pseudomonadati</taxon>
        <taxon>Pseudomonadota</taxon>
        <taxon>Betaproteobacteria</taxon>
        <taxon>Burkholderiales</taxon>
        <taxon>Burkholderiaceae</taxon>
        <taxon>Caballeronia</taxon>
    </lineage>
</organism>
<proteinExistence type="predicted"/>
<evidence type="ECO:0000313" key="2">
    <source>
        <dbReference type="Proteomes" id="UP001620514"/>
    </source>
</evidence>
<gene>
    <name evidence="1" type="ORF">ABH943_004210</name>
</gene>
<keyword evidence="2" id="KW-1185">Reference proteome</keyword>
<sequence>MNEMLAAELLYKRKIVTQITLASAETSDTAFNESCRELQT</sequence>
<reference evidence="1 2" key="1">
    <citation type="submission" date="2024-11" db="EMBL/GenBank/DDBJ databases">
        <title>Using genomics to understand microbial adaptation to soil warming.</title>
        <authorList>
            <person name="Deangelis K.M. PhD."/>
        </authorList>
    </citation>
    <scope>NUCLEOTIDE SEQUENCE [LARGE SCALE GENOMIC DNA]</scope>
    <source>
        <strain evidence="1 2">GAS97</strain>
    </source>
</reference>
<protein>
    <submittedName>
        <fullName evidence="1">Uncharacterized protein</fullName>
    </submittedName>
</protein>
<name>A0ABW8MKH6_9BURK</name>